<evidence type="ECO:0000313" key="3">
    <source>
        <dbReference type="Proteomes" id="UP001168128"/>
    </source>
</evidence>
<sequence length="312" mass="36818">MNDKNFEELLYKIKIFNETVWDRKVSIKKINPWLDNFKDEEKLDFLFLLTQFIYLSKFQIRNMLVSIYRDFIKYSIVEDFRMKNSHTLDAALIKENIRTSLLKTRFIPIGNPSESSSNLLYEFRTVNTLSTKLFIEESKIETLDNSIENFIFIDDICGSGSQVEEYTKNAVSIIKNKFPSAKIHYYTLVASEKGIDHVNKLNWFTHIDTVMKLDESYRCFSDKSRFFKNNTSIDPDKLKLICEKYGTKLIESMLERAGKPTKYATYHKLGFNDGQLLIGFDHNTPDNTLPIFWYDENITPWSSIFPRKHKVY</sequence>
<keyword evidence="3" id="KW-1185">Reference proteome</keyword>
<feature type="domain" description="PRTase-CE" evidence="1">
    <location>
        <begin position="31"/>
        <end position="307"/>
    </location>
</feature>
<dbReference type="Proteomes" id="UP001168128">
    <property type="component" value="Unassembled WGS sequence"/>
</dbReference>
<evidence type="ECO:0000313" key="2">
    <source>
        <dbReference type="EMBL" id="MDO3427167.1"/>
    </source>
</evidence>
<dbReference type="EMBL" id="JAULSJ010000051">
    <property type="protein sequence ID" value="MDO3427167.1"/>
    <property type="molecule type" value="Genomic_DNA"/>
</dbReference>
<comment type="caution">
    <text evidence="2">The sequence shown here is derived from an EMBL/GenBank/DDBJ whole genome shotgun (WGS) entry which is preliminary data.</text>
</comment>
<gene>
    <name evidence="2" type="ORF">QWT87_20005</name>
</gene>
<dbReference type="InterPro" id="IPR056920">
    <property type="entry name" value="PRTase-CE"/>
</dbReference>
<reference evidence="2" key="1">
    <citation type="submission" date="2023-07" db="EMBL/GenBank/DDBJ databases">
        <title>AMR profile of multidrug- resistance Chryseobacterium gambrini related strain.</title>
        <authorList>
            <person name="Kirdat K."/>
            <person name="Bhatt A."/>
            <person name="Kuyare S."/>
            <person name="Yadav A."/>
        </authorList>
    </citation>
    <scope>NUCLEOTIDE SEQUENCE</scope>
    <source>
        <strain evidence="2">APV-1</strain>
    </source>
</reference>
<dbReference type="Pfam" id="PF24390">
    <property type="entry name" value="PRTase-CE"/>
    <property type="match status" value="1"/>
</dbReference>
<name>A0ABT8U7Y8_9FLAO</name>
<organism evidence="2 3">
    <name type="scientific">Chryseobacterium urinae</name>
    <dbReference type="NCBI Taxonomy" id="3058400"/>
    <lineage>
        <taxon>Bacteria</taxon>
        <taxon>Pseudomonadati</taxon>
        <taxon>Bacteroidota</taxon>
        <taxon>Flavobacteriia</taxon>
        <taxon>Flavobacteriales</taxon>
        <taxon>Weeksellaceae</taxon>
        <taxon>Chryseobacterium group</taxon>
        <taxon>Chryseobacterium</taxon>
    </lineage>
</organism>
<proteinExistence type="predicted"/>
<evidence type="ECO:0000259" key="1">
    <source>
        <dbReference type="Pfam" id="PF24390"/>
    </source>
</evidence>
<accession>A0ABT8U7Y8</accession>
<protein>
    <recommendedName>
        <fullName evidence="1">PRTase-CE domain-containing protein</fullName>
    </recommendedName>
</protein>
<dbReference type="RefSeq" id="WP_302718384.1">
    <property type="nucleotide sequence ID" value="NZ_JAULSJ010000051.1"/>
</dbReference>